<dbReference type="PANTHER" id="PTHR43784:SF2">
    <property type="entry name" value="GDSL-LIKE LIPASE_ACYLHYDROLASE, PUTATIVE (AFU_ORTHOLOGUE AFUA_2G00820)-RELATED"/>
    <property type="match status" value="1"/>
</dbReference>
<evidence type="ECO:0000313" key="3">
    <source>
        <dbReference type="Proteomes" id="UP000542674"/>
    </source>
</evidence>
<name>A0A7W7T5W8_9PSEU</name>
<dbReference type="InterPro" id="IPR053140">
    <property type="entry name" value="GDSL_Rv0518-like"/>
</dbReference>
<dbReference type="SUPFAM" id="SSF52266">
    <property type="entry name" value="SGNH hydrolase"/>
    <property type="match status" value="1"/>
</dbReference>
<protein>
    <submittedName>
        <fullName evidence="2">Lysophospholipase L1-like esterase</fullName>
    </submittedName>
</protein>
<organism evidence="2 3">
    <name type="scientific">Saccharothrix violaceirubra</name>
    <dbReference type="NCBI Taxonomy" id="413306"/>
    <lineage>
        <taxon>Bacteria</taxon>
        <taxon>Bacillati</taxon>
        <taxon>Actinomycetota</taxon>
        <taxon>Actinomycetes</taxon>
        <taxon>Pseudonocardiales</taxon>
        <taxon>Pseudonocardiaceae</taxon>
        <taxon>Saccharothrix</taxon>
    </lineage>
</organism>
<feature type="domain" description="SGNH hydrolase-type esterase" evidence="1">
    <location>
        <begin position="7"/>
        <end position="180"/>
    </location>
</feature>
<accession>A0A7W7T5W8</accession>
<comment type="caution">
    <text evidence="2">The sequence shown here is derived from an EMBL/GenBank/DDBJ whole genome shotgun (WGS) entry which is preliminary data.</text>
</comment>
<dbReference type="Proteomes" id="UP000542674">
    <property type="component" value="Unassembled WGS sequence"/>
</dbReference>
<dbReference type="InterPro" id="IPR013830">
    <property type="entry name" value="SGNH_hydro"/>
</dbReference>
<dbReference type="CDD" id="cd01832">
    <property type="entry name" value="SGNH_hydrolase_like_1"/>
    <property type="match status" value="1"/>
</dbReference>
<dbReference type="PANTHER" id="PTHR43784">
    <property type="entry name" value="GDSL-LIKE LIPASE/ACYLHYDROLASE, PUTATIVE (AFU_ORTHOLOGUE AFUA_2G00820)-RELATED"/>
    <property type="match status" value="1"/>
</dbReference>
<evidence type="ECO:0000259" key="1">
    <source>
        <dbReference type="Pfam" id="PF13472"/>
    </source>
</evidence>
<dbReference type="Pfam" id="PF13472">
    <property type="entry name" value="Lipase_GDSL_2"/>
    <property type="match status" value="1"/>
</dbReference>
<dbReference type="InterPro" id="IPR036514">
    <property type="entry name" value="SGNH_hydro_sf"/>
</dbReference>
<sequence>MVRGLVVLGDSTTFGVGDPVPGGGWRGVGALLAAAYPGARYTNPSFPGARVADVRRTQLPKALATGPDAAVILVGMNDTLRSDFDAARLHEDFDAIVTGLRAAGARVVTVRFHDHSRVFRLPTVLRAALKARIAELNEVIDAVVTRHGIGCVDLDRLVGAYDLDTWAVDRLHPSEVGHRRLAAAFADRLADAGLPAREPVSLEPTGGLRITPLHHAAWLVFKGVPWLWRRGRDLVPYAATVYYRAWTGRGQAVAEGDRLSVETT</sequence>
<dbReference type="Gene3D" id="3.40.50.1110">
    <property type="entry name" value="SGNH hydrolase"/>
    <property type="match status" value="1"/>
</dbReference>
<reference evidence="2 3" key="1">
    <citation type="submission" date="2020-08" db="EMBL/GenBank/DDBJ databases">
        <title>Sequencing the genomes of 1000 actinobacteria strains.</title>
        <authorList>
            <person name="Klenk H.-P."/>
        </authorList>
    </citation>
    <scope>NUCLEOTIDE SEQUENCE [LARGE SCALE GENOMIC DNA]</scope>
    <source>
        <strain evidence="2 3">DSM 45084</strain>
    </source>
</reference>
<dbReference type="EMBL" id="JACHJS010000001">
    <property type="protein sequence ID" value="MBB4967168.1"/>
    <property type="molecule type" value="Genomic_DNA"/>
</dbReference>
<dbReference type="RefSeq" id="WP_312865773.1">
    <property type="nucleotide sequence ID" value="NZ_BAABAI010000020.1"/>
</dbReference>
<evidence type="ECO:0000313" key="2">
    <source>
        <dbReference type="EMBL" id="MBB4967168.1"/>
    </source>
</evidence>
<proteinExistence type="predicted"/>
<keyword evidence="3" id="KW-1185">Reference proteome</keyword>
<dbReference type="AlphaFoldDB" id="A0A7W7T5W8"/>
<gene>
    <name evidence="2" type="ORF">F4559_004527</name>
</gene>